<evidence type="ECO:0000259" key="5">
    <source>
        <dbReference type="Pfam" id="PF24883"/>
    </source>
</evidence>
<dbReference type="Gene3D" id="3.40.50.1580">
    <property type="entry name" value="Nucleoside phosphorylase domain"/>
    <property type="match status" value="1"/>
</dbReference>
<dbReference type="Proteomes" id="UP000191408">
    <property type="component" value="Unassembled WGS sequence"/>
</dbReference>
<dbReference type="PANTHER" id="PTHR46082:SF11">
    <property type="entry name" value="AAA+ ATPASE DOMAIN-CONTAINING PROTEIN-RELATED"/>
    <property type="match status" value="1"/>
</dbReference>
<sequence length="1048" mass="119357">MGYPPLERFQIGWICALAIEAAAAKEMLDESFGILDAQDPSDSNTYTLGRIGKHHVVIACLPGGQYGTTSATTVANNMVRTFSKSLRIGLMVGVGGGIPSDTRDIRLGDVVISFPEGTSGGVFQYDMGKVGTKGEFHRTGSLNSPPKALLTATNLMRAAELTDDPRYPEYLLKAIARTARTRKNFDRPQQDRLFKLEHAHPTTASTCDRCLAVWEETRNERETSDPQPHYGIIASGNAVIKDGYTREQLRLNTGALCVEMEAAGLMMDFPCIVVRGICDYADTHKNKQWQGYAALAAASYAKELLGYIPTTHVSQENLVVDVCYQQQRCHQVFKITNYEEQKNINPQRVEGTCQWALQSPEYNRWWESRYNDLLWVSADPGCGKSVLARSIIDDQVRASSPGVTICFFFFKDNDNQNRLDTALCSVLHQLFSQRPHLLPYAIPSWEKNAEKLQQEPDELWRIFTAAVSADVSHNTICIFDALDECRDMDQGRLIEKIRFFYHQTSSLTTDTCLKFLVTSRPYDHIQDNFRAITDSFPQVQLKGEEENDRLHNEIDLVVKMRVKELAKVVPLSPDLHQQVEEQLLRMEHRTYLWVVLAIDDIRTTFKNSLRPVKESIRLIPPSVNEAYKKILRRVPSGQWDIVKKILSIIVAAQRPLTIREMAMALGISTCPKSRMPILAPPDPIYLERKLRRLCGLFVFTNNSKLYLIHQTAREFLIGNRIERPESMTWLECVNIQDARRVLSEICVTYLFHKEVQKGSCQIPTSTETCSESDTFLSYSATYWIEHMRNTSGFESHFLRLAGSLCCGKQKPVWLSSVEPPFHYYRYATEPLPFFWVARWGLEDVAYLLLEDSKIQITNDILLKAAANKPAVMQLLLDRKGDEIRVTDGVVQEAAANEESGVAMMNLLIERRREEIKVTDDVMKNAARNGKSGLAIIKLLVASLDCGGNEVTITGKVLESAAANWWSGLDIIQYLIDRKDIPVRITPRVLRMVLRHPLWDDILRLLRPKRYLIRRIIREKIKNHTRARLSGTSKWNRKRNRANLNRKVK</sequence>
<dbReference type="InterPro" id="IPR055530">
    <property type="entry name" value="DUF7104"/>
</dbReference>
<dbReference type="GO" id="GO:0009116">
    <property type="term" value="P:nucleoside metabolic process"/>
    <property type="evidence" value="ECO:0007669"/>
    <property type="project" value="InterPro"/>
</dbReference>
<evidence type="ECO:0000313" key="7">
    <source>
        <dbReference type="Proteomes" id="UP000191408"/>
    </source>
</evidence>
<gene>
    <name evidence="6" type="ORF">PENPOL_c004G02772</name>
</gene>
<dbReference type="OrthoDB" id="1577640at2759"/>
<dbReference type="InterPro" id="IPR053137">
    <property type="entry name" value="NLR-like"/>
</dbReference>
<evidence type="ECO:0000259" key="3">
    <source>
        <dbReference type="Pfam" id="PF22939"/>
    </source>
</evidence>
<dbReference type="Pfam" id="PF24883">
    <property type="entry name" value="NPHP3_N"/>
    <property type="match status" value="1"/>
</dbReference>
<dbReference type="PANTHER" id="PTHR46082">
    <property type="entry name" value="ATP/GTP-BINDING PROTEIN-RELATED"/>
    <property type="match status" value="1"/>
</dbReference>
<proteinExistence type="predicted"/>
<feature type="domain" description="Nucleoside phosphorylase" evidence="2">
    <location>
        <begin position="11"/>
        <end position="289"/>
    </location>
</feature>
<dbReference type="AlphaFoldDB" id="A0A1V6NQY4"/>
<keyword evidence="7" id="KW-1185">Reference proteome</keyword>
<dbReference type="InterPro" id="IPR056884">
    <property type="entry name" value="NPHP3-like_N"/>
</dbReference>
<dbReference type="Gene3D" id="1.20.5.340">
    <property type="match status" value="1"/>
</dbReference>
<dbReference type="Pfam" id="PF22939">
    <property type="entry name" value="WHD_GPIID"/>
    <property type="match status" value="1"/>
</dbReference>
<dbReference type="Pfam" id="PF23397">
    <property type="entry name" value="DUF7104"/>
    <property type="match status" value="3"/>
</dbReference>
<dbReference type="InterPro" id="IPR027417">
    <property type="entry name" value="P-loop_NTPase"/>
</dbReference>
<feature type="domain" description="DUF7069" evidence="4">
    <location>
        <begin position="552"/>
        <end position="612"/>
    </location>
</feature>
<dbReference type="InterPro" id="IPR054471">
    <property type="entry name" value="GPIID_WHD"/>
</dbReference>
<evidence type="ECO:0000259" key="4">
    <source>
        <dbReference type="Pfam" id="PF23239"/>
    </source>
</evidence>
<dbReference type="EMBL" id="MDYM01000004">
    <property type="protein sequence ID" value="OQD66942.1"/>
    <property type="molecule type" value="Genomic_DNA"/>
</dbReference>
<evidence type="ECO:0000259" key="2">
    <source>
        <dbReference type="Pfam" id="PF01048"/>
    </source>
</evidence>
<feature type="domain" description="Nephrocystin 3-like N-terminal" evidence="5">
    <location>
        <begin position="351"/>
        <end position="520"/>
    </location>
</feature>
<protein>
    <recommendedName>
        <fullName evidence="8">Nucleoside phosphorylase domain-containing protein</fullName>
    </recommendedName>
</protein>
<evidence type="ECO:0000256" key="1">
    <source>
        <dbReference type="ARBA" id="ARBA00022737"/>
    </source>
</evidence>
<reference evidence="7" key="1">
    <citation type="journal article" date="2017" name="Nat. Microbiol.">
        <title>Global analysis of biosynthetic gene clusters reveals vast potential of secondary metabolite production in Penicillium species.</title>
        <authorList>
            <person name="Nielsen J.C."/>
            <person name="Grijseels S."/>
            <person name="Prigent S."/>
            <person name="Ji B."/>
            <person name="Dainat J."/>
            <person name="Nielsen K.F."/>
            <person name="Frisvad J.C."/>
            <person name="Workman M."/>
            <person name="Nielsen J."/>
        </authorList>
    </citation>
    <scope>NUCLEOTIDE SEQUENCE [LARGE SCALE GENOMIC DNA]</scope>
    <source>
        <strain evidence="7">IBT 4502</strain>
    </source>
</reference>
<dbReference type="Pfam" id="PF23239">
    <property type="entry name" value="DUF7069"/>
    <property type="match status" value="1"/>
</dbReference>
<evidence type="ECO:0008006" key="8">
    <source>
        <dbReference type="Google" id="ProtNLM"/>
    </source>
</evidence>
<organism evidence="6 7">
    <name type="scientific">Penicillium polonicum</name>
    <dbReference type="NCBI Taxonomy" id="60169"/>
    <lineage>
        <taxon>Eukaryota</taxon>
        <taxon>Fungi</taxon>
        <taxon>Dikarya</taxon>
        <taxon>Ascomycota</taxon>
        <taxon>Pezizomycotina</taxon>
        <taxon>Eurotiomycetes</taxon>
        <taxon>Eurotiomycetidae</taxon>
        <taxon>Eurotiales</taxon>
        <taxon>Aspergillaceae</taxon>
        <taxon>Penicillium</taxon>
    </lineage>
</organism>
<dbReference type="Pfam" id="PF01048">
    <property type="entry name" value="PNP_UDP_1"/>
    <property type="match status" value="1"/>
</dbReference>
<dbReference type="SUPFAM" id="SSF53167">
    <property type="entry name" value="Purine and uridine phosphorylases"/>
    <property type="match status" value="1"/>
</dbReference>
<feature type="domain" description="GPI inositol-deacylase winged helix" evidence="3">
    <location>
        <begin position="641"/>
        <end position="719"/>
    </location>
</feature>
<dbReference type="InterPro" id="IPR055497">
    <property type="entry name" value="DUF7069"/>
</dbReference>
<dbReference type="GO" id="GO:0003824">
    <property type="term" value="F:catalytic activity"/>
    <property type="evidence" value="ECO:0007669"/>
    <property type="project" value="InterPro"/>
</dbReference>
<keyword evidence="1" id="KW-0677">Repeat</keyword>
<comment type="caution">
    <text evidence="6">The sequence shown here is derived from an EMBL/GenBank/DDBJ whole genome shotgun (WGS) entry which is preliminary data.</text>
</comment>
<dbReference type="InterPro" id="IPR000845">
    <property type="entry name" value="Nucleoside_phosphorylase_d"/>
</dbReference>
<accession>A0A1V6NQY4</accession>
<name>A0A1V6NQY4_PENPO</name>
<evidence type="ECO:0000313" key="6">
    <source>
        <dbReference type="EMBL" id="OQD66942.1"/>
    </source>
</evidence>
<dbReference type="STRING" id="60169.A0A1V6NQY4"/>
<dbReference type="InterPro" id="IPR035994">
    <property type="entry name" value="Nucleoside_phosphorylase_sf"/>
</dbReference>
<dbReference type="Gene3D" id="3.40.50.300">
    <property type="entry name" value="P-loop containing nucleotide triphosphate hydrolases"/>
    <property type="match status" value="1"/>
</dbReference>